<dbReference type="RefSeq" id="WP_255063612.1">
    <property type="nucleotide sequence ID" value="NZ_JANDBD010000013.1"/>
</dbReference>
<comment type="caution">
    <text evidence="2">The sequence shown here is derived from an EMBL/GenBank/DDBJ whole genome shotgun (WGS) entry which is preliminary data.</text>
</comment>
<name>A0ABT1MA88_9MYCO</name>
<dbReference type="InterPro" id="IPR025358">
    <property type="entry name" value="DUF4262"/>
</dbReference>
<dbReference type="Pfam" id="PF14081">
    <property type="entry name" value="DUF4262"/>
    <property type="match status" value="1"/>
</dbReference>
<protein>
    <submittedName>
        <fullName evidence="2">DUF4262 domain-containing protein</fullName>
    </submittedName>
</protein>
<dbReference type="Proteomes" id="UP001651690">
    <property type="component" value="Unassembled WGS sequence"/>
</dbReference>
<reference evidence="2 3" key="1">
    <citation type="submission" date="2022-06" db="EMBL/GenBank/DDBJ databases">
        <title>Mycolicibacterium sp. CAU 1645 isolated from seawater.</title>
        <authorList>
            <person name="Kim W."/>
        </authorList>
    </citation>
    <scope>NUCLEOTIDE SEQUENCE [LARGE SCALE GENOMIC DNA]</scope>
    <source>
        <strain evidence="2 3">CAU 1645</strain>
    </source>
</reference>
<proteinExistence type="predicted"/>
<dbReference type="EMBL" id="JANDBD010000013">
    <property type="protein sequence ID" value="MCP9275752.1"/>
    <property type="molecule type" value="Genomic_DNA"/>
</dbReference>
<keyword evidence="3" id="KW-1185">Reference proteome</keyword>
<evidence type="ECO:0000313" key="2">
    <source>
        <dbReference type="EMBL" id="MCP9275752.1"/>
    </source>
</evidence>
<organism evidence="2 3">
    <name type="scientific">Mycolicibacterium arenosum</name>
    <dbReference type="NCBI Taxonomy" id="2952157"/>
    <lineage>
        <taxon>Bacteria</taxon>
        <taxon>Bacillati</taxon>
        <taxon>Actinomycetota</taxon>
        <taxon>Actinomycetes</taxon>
        <taxon>Mycobacteriales</taxon>
        <taxon>Mycobacteriaceae</taxon>
        <taxon>Mycolicibacterium</taxon>
    </lineage>
</organism>
<evidence type="ECO:0000313" key="3">
    <source>
        <dbReference type="Proteomes" id="UP001651690"/>
    </source>
</evidence>
<accession>A0ABT1MA88</accession>
<gene>
    <name evidence="2" type="ORF">NM203_26530</name>
</gene>
<evidence type="ECO:0000256" key="1">
    <source>
        <dbReference type="SAM" id="MobiDB-lite"/>
    </source>
</evidence>
<sequence>MCWQCDNPDKTLDDYLATLRADISIKGWLVQYVEDDRAPYAYTIGLHRRGLPEFLVTGVSAHQATWVLNTFTRRTLAGKTPVPGNQVWLPAGARLELVEVTHPDAHMNMAIAVEGPDIRAIQLVWADDRRRWPWGPDFDGGGRIQPVLGIRGRQPGRPKA</sequence>
<feature type="region of interest" description="Disordered" evidence="1">
    <location>
        <begin position="136"/>
        <end position="160"/>
    </location>
</feature>